<name>A0A3M7SJ53_BRAPC</name>
<comment type="caution">
    <text evidence="1">The sequence shown here is derived from an EMBL/GenBank/DDBJ whole genome shotgun (WGS) entry which is preliminary data.</text>
</comment>
<protein>
    <submittedName>
        <fullName evidence="1">Uncharacterized protein</fullName>
    </submittedName>
</protein>
<sequence>MIKFHNLYDAQQLMRCPLCKEVFHFSRQSQTTSDKKIHRFVNNLMGLEDSVKFVISKLIMTSDDD</sequence>
<reference evidence="1 2" key="1">
    <citation type="journal article" date="2018" name="Sci. Rep.">
        <title>Genomic signatures of local adaptation to the degree of environmental predictability in rotifers.</title>
        <authorList>
            <person name="Franch-Gras L."/>
            <person name="Hahn C."/>
            <person name="Garcia-Roger E.M."/>
            <person name="Carmona M.J."/>
            <person name="Serra M."/>
            <person name="Gomez A."/>
        </authorList>
    </citation>
    <scope>NUCLEOTIDE SEQUENCE [LARGE SCALE GENOMIC DNA]</scope>
    <source>
        <strain evidence="1">HYR1</strain>
    </source>
</reference>
<dbReference type="Proteomes" id="UP000276133">
    <property type="component" value="Unassembled WGS sequence"/>
</dbReference>
<evidence type="ECO:0000313" key="2">
    <source>
        <dbReference type="Proteomes" id="UP000276133"/>
    </source>
</evidence>
<dbReference type="AlphaFoldDB" id="A0A3M7SJ53"/>
<organism evidence="1 2">
    <name type="scientific">Brachionus plicatilis</name>
    <name type="common">Marine rotifer</name>
    <name type="synonym">Brachionus muelleri</name>
    <dbReference type="NCBI Taxonomy" id="10195"/>
    <lineage>
        <taxon>Eukaryota</taxon>
        <taxon>Metazoa</taxon>
        <taxon>Spiralia</taxon>
        <taxon>Gnathifera</taxon>
        <taxon>Rotifera</taxon>
        <taxon>Eurotatoria</taxon>
        <taxon>Monogononta</taxon>
        <taxon>Pseudotrocha</taxon>
        <taxon>Ploima</taxon>
        <taxon>Brachionidae</taxon>
        <taxon>Brachionus</taxon>
    </lineage>
</organism>
<gene>
    <name evidence="1" type="ORF">BpHYR1_017431</name>
</gene>
<evidence type="ECO:0000313" key="1">
    <source>
        <dbReference type="EMBL" id="RNA35745.1"/>
    </source>
</evidence>
<keyword evidence="2" id="KW-1185">Reference proteome</keyword>
<proteinExistence type="predicted"/>
<dbReference type="EMBL" id="REGN01001289">
    <property type="protein sequence ID" value="RNA35745.1"/>
    <property type="molecule type" value="Genomic_DNA"/>
</dbReference>
<accession>A0A3M7SJ53</accession>